<accession>A0A1I5QEU9</accession>
<feature type="region of interest" description="Disordered" evidence="9">
    <location>
        <begin position="526"/>
        <end position="574"/>
    </location>
</feature>
<feature type="region of interest" description="Disordered" evidence="9">
    <location>
        <begin position="324"/>
        <end position="348"/>
    </location>
</feature>
<gene>
    <name evidence="14" type="ORF">SAMN05216229_102331</name>
</gene>
<evidence type="ECO:0000313" key="15">
    <source>
        <dbReference type="Proteomes" id="UP000243084"/>
    </source>
</evidence>
<dbReference type="CDD" id="cd00130">
    <property type="entry name" value="PAS"/>
    <property type="match status" value="1"/>
</dbReference>
<dbReference type="PANTHER" id="PTHR43531">
    <property type="entry name" value="PROTEIN ICFG"/>
    <property type="match status" value="1"/>
</dbReference>
<dbReference type="RefSeq" id="WP_092428504.1">
    <property type="nucleotide sequence ID" value="NZ_FOXM01000002.1"/>
</dbReference>
<dbReference type="PRINTS" id="PR00260">
    <property type="entry name" value="CHEMTRNSDUCR"/>
</dbReference>
<comment type="subcellular location">
    <subcellularLocation>
        <location evidence="1">Membrane</location>
        <topology evidence="1">Multi-pass membrane protein</topology>
    </subcellularLocation>
</comment>
<feature type="domain" description="Methyl-accepting transducer" evidence="11">
    <location>
        <begin position="279"/>
        <end position="508"/>
    </location>
</feature>
<dbReference type="InterPro" id="IPR004090">
    <property type="entry name" value="Chemotax_Me-accpt_rcpt"/>
</dbReference>
<dbReference type="Proteomes" id="UP000243084">
    <property type="component" value="Unassembled WGS sequence"/>
</dbReference>
<evidence type="ECO:0000256" key="6">
    <source>
        <dbReference type="ARBA" id="ARBA00023224"/>
    </source>
</evidence>
<keyword evidence="5 10" id="KW-0472">Membrane</keyword>
<evidence type="ECO:0000259" key="11">
    <source>
        <dbReference type="PROSITE" id="PS50111"/>
    </source>
</evidence>
<dbReference type="PROSITE" id="PS50112">
    <property type="entry name" value="PAS"/>
    <property type="match status" value="1"/>
</dbReference>
<feature type="transmembrane region" description="Helical" evidence="10">
    <location>
        <begin position="200"/>
        <end position="217"/>
    </location>
</feature>
<keyword evidence="3 10" id="KW-0812">Transmembrane</keyword>
<dbReference type="InterPro" id="IPR035965">
    <property type="entry name" value="PAS-like_dom_sf"/>
</dbReference>
<dbReference type="InterPro" id="IPR003660">
    <property type="entry name" value="HAMP_dom"/>
</dbReference>
<dbReference type="InterPro" id="IPR004089">
    <property type="entry name" value="MCPsignal_dom"/>
</dbReference>
<dbReference type="OrthoDB" id="5675566at2"/>
<dbReference type="FunFam" id="1.10.287.950:FF:000001">
    <property type="entry name" value="Methyl-accepting chemotaxis sensory transducer"/>
    <property type="match status" value="1"/>
</dbReference>
<evidence type="ECO:0000259" key="13">
    <source>
        <dbReference type="PROSITE" id="PS50885"/>
    </source>
</evidence>
<evidence type="ECO:0000259" key="12">
    <source>
        <dbReference type="PROSITE" id="PS50112"/>
    </source>
</evidence>
<sequence length="574" mass="62042">MRNNQPVTQREYELADDTFLISRTDLQGRITYANPTFIKVSGYSWEELHGANHNLVRHPDMPPVAFANLWETIKDGHSWNGLVMNRRKNGDHYWVRGNVTPTVEDGQVVGYTSIRRKATRSEVEAASEAYRLIREGRGNHLGLDRGNLVRRGPAGWWARLQTSSMRFRFALIRLIALLMVAGNSVSGVTKYLEGGAGLEMLAEAVMAALGVLLLVMTHRAGRVLLRGLEASADYMAQLAAGNLDVRLSNSRISEIALLMRFQDALRKSMRGISIDVSNSVDSLAVAVDDIAKGNVELSSRTEQQAASLQQTAASMEELTATVQQNASNARHASQLASDASSSVRESGEVMGRVVGTMSQITTTSRKMTDIINVIDSIAFQTNILALNASVEAARAGEQGRGFAVVASEVRNLASRSADASKEIRGLIVSSSQQIDEGAELVQRAEQSIEDVVAAVTKVNDIMGEIAAASAEQSSGIAQVNQAVAQMDDVTQRNAGLVQRAAKASAELHGHLENALRTMGVFQLEGQQNKQLPSPAPRAAADAGRQVSARMAVPAQNNTAARRSSAEPVEEWSEF</sequence>
<evidence type="ECO:0000256" key="1">
    <source>
        <dbReference type="ARBA" id="ARBA00004141"/>
    </source>
</evidence>
<dbReference type="SUPFAM" id="SSF55785">
    <property type="entry name" value="PYP-like sensor domain (PAS domain)"/>
    <property type="match status" value="1"/>
</dbReference>
<dbReference type="NCBIfam" id="TIGR00229">
    <property type="entry name" value="sensory_box"/>
    <property type="match status" value="1"/>
</dbReference>
<dbReference type="PANTHER" id="PTHR43531:SF14">
    <property type="entry name" value="METHYL-ACCEPTING CHEMOTAXIS PROTEIN I-RELATED"/>
    <property type="match status" value="1"/>
</dbReference>
<evidence type="ECO:0000313" key="14">
    <source>
        <dbReference type="EMBL" id="SFP44763.1"/>
    </source>
</evidence>
<feature type="compositionally biased region" description="Polar residues" evidence="9">
    <location>
        <begin position="324"/>
        <end position="344"/>
    </location>
</feature>
<protein>
    <submittedName>
        <fullName evidence="14">Methyl-accepting chemotaxis sensory transducer with Pas/Pac sensor</fullName>
    </submittedName>
</protein>
<evidence type="ECO:0000256" key="8">
    <source>
        <dbReference type="PROSITE-ProRule" id="PRU00284"/>
    </source>
</evidence>
<feature type="domain" description="HAMP" evidence="13">
    <location>
        <begin position="222"/>
        <end position="270"/>
    </location>
</feature>
<dbReference type="GO" id="GO:0005886">
    <property type="term" value="C:plasma membrane"/>
    <property type="evidence" value="ECO:0007669"/>
    <property type="project" value="TreeGrafter"/>
</dbReference>
<proteinExistence type="inferred from homology"/>
<dbReference type="CDD" id="cd11386">
    <property type="entry name" value="MCP_signal"/>
    <property type="match status" value="1"/>
</dbReference>
<dbReference type="InterPro" id="IPR000014">
    <property type="entry name" value="PAS"/>
</dbReference>
<dbReference type="PROSITE" id="PS50111">
    <property type="entry name" value="CHEMOTAXIS_TRANSDUC_2"/>
    <property type="match status" value="1"/>
</dbReference>
<comment type="similarity">
    <text evidence="7">Belongs to the methyl-accepting chemotaxis (MCP) protein family.</text>
</comment>
<evidence type="ECO:0000256" key="10">
    <source>
        <dbReference type="SAM" id="Phobius"/>
    </source>
</evidence>
<keyword evidence="6 8" id="KW-0807">Transducer</keyword>
<keyword evidence="4 10" id="KW-1133">Transmembrane helix</keyword>
<dbReference type="AlphaFoldDB" id="A0A1I5QEU9"/>
<name>A0A1I5QEU9_9GAMM</name>
<dbReference type="InterPro" id="IPR013655">
    <property type="entry name" value="PAS_fold_3"/>
</dbReference>
<dbReference type="Gene3D" id="3.30.450.20">
    <property type="entry name" value="PAS domain"/>
    <property type="match status" value="1"/>
</dbReference>
<dbReference type="GO" id="GO:0007165">
    <property type="term" value="P:signal transduction"/>
    <property type="evidence" value="ECO:0007669"/>
    <property type="project" value="UniProtKB-KW"/>
</dbReference>
<dbReference type="GO" id="GO:0004888">
    <property type="term" value="F:transmembrane signaling receptor activity"/>
    <property type="evidence" value="ECO:0007669"/>
    <property type="project" value="InterPro"/>
</dbReference>
<dbReference type="PROSITE" id="PS50885">
    <property type="entry name" value="HAMP"/>
    <property type="match status" value="1"/>
</dbReference>
<dbReference type="SMART" id="SM00283">
    <property type="entry name" value="MA"/>
    <property type="match status" value="1"/>
</dbReference>
<keyword evidence="2" id="KW-0488">Methylation</keyword>
<evidence type="ECO:0000256" key="4">
    <source>
        <dbReference type="ARBA" id="ARBA00022989"/>
    </source>
</evidence>
<keyword evidence="15" id="KW-1185">Reference proteome</keyword>
<dbReference type="Gene3D" id="1.10.287.950">
    <property type="entry name" value="Methyl-accepting chemotaxis protein"/>
    <property type="match status" value="1"/>
</dbReference>
<feature type="domain" description="PAS" evidence="12">
    <location>
        <begin position="25"/>
        <end position="60"/>
    </location>
</feature>
<dbReference type="EMBL" id="FOXM01000002">
    <property type="protein sequence ID" value="SFP44763.1"/>
    <property type="molecule type" value="Genomic_DNA"/>
</dbReference>
<dbReference type="GO" id="GO:0006935">
    <property type="term" value="P:chemotaxis"/>
    <property type="evidence" value="ECO:0007669"/>
    <property type="project" value="InterPro"/>
</dbReference>
<evidence type="ECO:0000256" key="7">
    <source>
        <dbReference type="ARBA" id="ARBA00029447"/>
    </source>
</evidence>
<evidence type="ECO:0000256" key="3">
    <source>
        <dbReference type="ARBA" id="ARBA00022692"/>
    </source>
</evidence>
<dbReference type="Pfam" id="PF08447">
    <property type="entry name" value="PAS_3"/>
    <property type="match status" value="1"/>
</dbReference>
<evidence type="ECO:0000256" key="9">
    <source>
        <dbReference type="SAM" id="MobiDB-lite"/>
    </source>
</evidence>
<evidence type="ECO:0000256" key="2">
    <source>
        <dbReference type="ARBA" id="ARBA00022481"/>
    </source>
</evidence>
<feature type="transmembrane region" description="Helical" evidence="10">
    <location>
        <begin position="169"/>
        <end position="188"/>
    </location>
</feature>
<reference evidence="15" key="1">
    <citation type="submission" date="2016-10" db="EMBL/GenBank/DDBJ databases">
        <authorList>
            <person name="Varghese N."/>
            <person name="Submissions S."/>
        </authorList>
    </citation>
    <scope>NUCLEOTIDE SEQUENCE [LARGE SCALE GENOMIC DNA]</scope>
    <source>
        <strain evidence="15">JCM 18195</strain>
    </source>
</reference>
<dbReference type="InterPro" id="IPR051310">
    <property type="entry name" value="MCP_chemotaxis"/>
</dbReference>
<evidence type="ECO:0000256" key="5">
    <source>
        <dbReference type="ARBA" id="ARBA00023136"/>
    </source>
</evidence>
<dbReference type="SUPFAM" id="SSF58104">
    <property type="entry name" value="Methyl-accepting chemotaxis protein (MCP) signaling domain"/>
    <property type="match status" value="1"/>
</dbReference>
<organism evidence="14 15">
    <name type="scientific">Geopseudomonas sagittaria</name>
    <dbReference type="NCBI Taxonomy" id="1135990"/>
    <lineage>
        <taxon>Bacteria</taxon>
        <taxon>Pseudomonadati</taxon>
        <taxon>Pseudomonadota</taxon>
        <taxon>Gammaproteobacteria</taxon>
        <taxon>Pseudomonadales</taxon>
        <taxon>Pseudomonadaceae</taxon>
        <taxon>Geopseudomonas</taxon>
    </lineage>
</organism>
<dbReference type="Pfam" id="PF00015">
    <property type="entry name" value="MCPsignal"/>
    <property type="match status" value="1"/>
</dbReference>